<keyword evidence="3 10" id="KW-0812">Transmembrane</keyword>
<dbReference type="GO" id="GO:0005789">
    <property type="term" value="C:endoplasmic reticulum membrane"/>
    <property type="evidence" value="ECO:0007669"/>
    <property type="project" value="UniProtKB-SubCell"/>
</dbReference>
<comment type="function">
    <text evidence="8">Involved in cellular auxin homeostasis by regulating auxin metabolism. Regulates intracellular auxin accumulation at the endoplasmic reticulum and thus auxin availability for nuclear auxin signaling.</text>
</comment>
<evidence type="ECO:0000256" key="1">
    <source>
        <dbReference type="ARBA" id="ARBA00004477"/>
    </source>
</evidence>
<evidence type="ECO:0000256" key="2">
    <source>
        <dbReference type="ARBA" id="ARBA00022448"/>
    </source>
</evidence>
<gene>
    <name evidence="11" type="ORF">Scaly_2182200</name>
</gene>
<dbReference type="EMBL" id="JACGWM010000013">
    <property type="protein sequence ID" value="KAL0332807.1"/>
    <property type="molecule type" value="Genomic_DNA"/>
</dbReference>
<evidence type="ECO:0000256" key="8">
    <source>
        <dbReference type="ARBA" id="ARBA00025100"/>
    </source>
</evidence>
<accession>A0AAW2MMI5</accession>
<evidence type="ECO:0000256" key="10">
    <source>
        <dbReference type="SAM" id="Phobius"/>
    </source>
</evidence>
<dbReference type="InterPro" id="IPR045033">
    <property type="entry name" value="PILS1/3/4/5/7"/>
</dbReference>
<keyword evidence="2" id="KW-0813">Transport</keyword>
<keyword evidence="5 10" id="KW-1133">Transmembrane helix</keyword>
<dbReference type="AlphaFoldDB" id="A0AAW2MMI5"/>
<feature type="transmembrane region" description="Helical" evidence="10">
    <location>
        <begin position="6"/>
        <end position="26"/>
    </location>
</feature>
<evidence type="ECO:0000256" key="9">
    <source>
        <dbReference type="ARBA" id="ARBA00025752"/>
    </source>
</evidence>
<comment type="similarity">
    <text evidence="9">Belongs to the auxin efflux carrier (TC 2.A.69.2) family.</text>
</comment>
<proteinExistence type="inferred from homology"/>
<keyword evidence="6 10" id="KW-0472">Membrane</keyword>
<keyword evidence="4" id="KW-0256">Endoplasmic reticulum</keyword>
<dbReference type="PANTHER" id="PTHR31651:SF3">
    <property type="entry name" value="PROTEIN PIN-LIKES 7"/>
    <property type="match status" value="1"/>
</dbReference>
<dbReference type="GO" id="GO:0080162">
    <property type="term" value="P:endoplasmic reticulum to cytosol auxin transport"/>
    <property type="evidence" value="ECO:0007669"/>
    <property type="project" value="InterPro"/>
</dbReference>
<evidence type="ECO:0000256" key="3">
    <source>
        <dbReference type="ARBA" id="ARBA00022692"/>
    </source>
</evidence>
<evidence type="ECO:0000256" key="7">
    <source>
        <dbReference type="ARBA" id="ARBA00023294"/>
    </source>
</evidence>
<dbReference type="Pfam" id="PF03547">
    <property type="entry name" value="Mem_trans"/>
    <property type="match status" value="1"/>
</dbReference>
<organism evidence="11">
    <name type="scientific">Sesamum calycinum</name>
    <dbReference type="NCBI Taxonomy" id="2727403"/>
    <lineage>
        <taxon>Eukaryota</taxon>
        <taxon>Viridiplantae</taxon>
        <taxon>Streptophyta</taxon>
        <taxon>Embryophyta</taxon>
        <taxon>Tracheophyta</taxon>
        <taxon>Spermatophyta</taxon>
        <taxon>Magnoliopsida</taxon>
        <taxon>eudicotyledons</taxon>
        <taxon>Gunneridae</taxon>
        <taxon>Pentapetalae</taxon>
        <taxon>asterids</taxon>
        <taxon>lamiids</taxon>
        <taxon>Lamiales</taxon>
        <taxon>Pedaliaceae</taxon>
        <taxon>Sesamum</taxon>
    </lineage>
</organism>
<comment type="caution">
    <text evidence="11">The sequence shown here is derived from an EMBL/GenBank/DDBJ whole genome shotgun (WGS) entry which is preliminary data.</text>
</comment>
<evidence type="ECO:0000256" key="5">
    <source>
        <dbReference type="ARBA" id="ARBA00022989"/>
    </source>
</evidence>
<name>A0AAW2MMI5_9LAMI</name>
<evidence type="ECO:0000313" key="11">
    <source>
        <dbReference type="EMBL" id="KAL0332807.1"/>
    </source>
</evidence>
<dbReference type="PANTHER" id="PTHR31651">
    <property type="match status" value="1"/>
</dbReference>
<protein>
    <submittedName>
        <fullName evidence="11">Protein PIN-LIKES 7</fullName>
    </submittedName>
</protein>
<reference evidence="11" key="1">
    <citation type="submission" date="2020-06" db="EMBL/GenBank/DDBJ databases">
        <authorList>
            <person name="Li T."/>
            <person name="Hu X."/>
            <person name="Zhang T."/>
            <person name="Song X."/>
            <person name="Zhang H."/>
            <person name="Dai N."/>
            <person name="Sheng W."/>
            <person name="Hou X."/>
            <person name="Wei L."/>
        </authorList>
    </citation>
    <scope>NUCLEOTIDE SEQUENCE</scope>
    <source>
        <strain evidence="11">KEN8</strain>
        <tissue evidence="11">Leaf</tissue>
    </source>
</reference>
<evidence type="ECO:0000256" key="6">
    <source>
        <dbReference type="ARBA" id="ARBA00023136"/>
    </source>
</evidence>
<dbReference type="GO" id="GO:0009734">
    <property type="term" value="P:auxin-activated signaling pathway"/>
    <property type="evidence" value="ECO:0007669"/>
    <property type="project" value="UniProtKB-KW"/>
</dbReference>
<keyword evidence="7" id="KW-0927">Auxin signaling pathway</keyword>
<reference evidence="11" key="2">
    <citation type="journal article" date="2024" name="Plant">
        <title>Genomic evolution and insights into agronomic trait innovations of Sesamum species.</title>
        <authorList>
            <person name="Miao H."/>
            <person name="Wang L."/>
            <person name="Qu L."/>
            <person name="Liu H."/>
            <person name="Sun Y."/>
            <person name="Le M."/>
            <person name="Wang Q."/>
            <person name="Wei S."/>
            <person name="Zheng Y."/>
            <person name="Lin W."/>
            <person name="Duan Y."/>
            <person name="Cao H."/>
            <person name="Xiong S."/>
            <person name="Wang X."/>
            <person name="Wei L."/>
            <person name="Li C."/>
            <person name="Ma Q."/>
            <person name="Ju M."/>
            <person name="Zhao R."/>
            <person name="Li G."/>
            <person name="Mu C."/>
            <person name="Tian Q."/>
            <person name="Mei H."/>
            <person name="Zhang T."/>
            <person name="Gao T."/>
            <person name="Zhang H."/>
        </authorList>
    </citation>
    <scope>NUCLEOTIDE SEQUENCE</scope>
    <source>
        <strain evidence="11">KEN8</strain>
    </source>
</reference>
<comment type="subcellular location">
    <subcellularLocation>
        <location evidence="1">Endoplasmic reticulum membrane</location>
        <topology evidence="1">Multi-pass membrane protein</topology>
    </subcellularLocation>
</comment>
<evidence type="ECO:0000256" key="4">
    <source>
        <dbReference type="ARBA" id="ARBA00022824"/>
    </source>
</evidence>
<sequence>MGFLSLLKVASMPILQMLIISILGAFMATDHIKLLPSDARRSLNKIVYAVFTPALAFTSLAKTVRLEDIISWCGQNISHGQNYGKSFDYGKKP</sequence>
<dbReference type="InterPro" id="IPR004776">
    <property type="entry name" value="Mem_transp_PIN-like"/>
</dbReference>